<dbReference type="KEGG" id="lug:FPZ22_10605"/>
<keyword evidence="6 13" id="KW-0732">Signal</keyword>
<dbReference type="CDD" id="cd16326">
    <property type="entry name" value="LolB"/>
    <property type="match status" value="1"/>
</dbReference>
<keyword evidence="8 13" id="KW-0472">Membrane</keyword>
<evidence type="ECO:0000256" key="4">
    <source>
        <dbReference type="ARBA" id="ARBA00016202"/>
    </source>
</evidence>
<comment type="function">
    <text evidence="13">Plays a critical role in the incorporation of lipoproteins in the outer membrane after they are released by the LolA protein.</text>
</comment>
<evidence type="ECO:0000256" key="13">
    <source>
        <dbReference type="HAMAP-Rule" id="MF_00233"/>
    </source>
</evidence>
<dbReference type="HAMAP" id="MF_00233">
    <property type="entry name" value="LolB"/>
    <property type="match status" value="1"/>
</dbReference>
<dbReference type="PROSITE" id="PS51257">
    <property type="entry name" value="PROKAR_LIPOPROTEIN"/>
    <property type="match status" value="1"/>
</dbReference>
<keyword evidence="11 13" id="KW-0998">Cell outer membrane</keyword>
<evidence type="ECO:0000256" key="6">
    <source>
        <dbReference type="ARBA" id="ARBA00022729"/>
    </source>
</evidence>
<evidence type="ECO:0000256" key="9">
    <source>
        <dbReference type="ARBA" id="ARBA00023139"/>
    </source>
</evidence>
<evidence type="ECO:0000256" key="1">
    <source>
        <dbReference type="ARBA" id="ARBA00004459"/>
    </source>
</evidence>
<dbReference type="Proteomes" id="UP000316584">
    <property type="component" value="Chromosome"/>
</dbReference>
<evidence type="ECO:0000256" key="11">
    <source>
        <dbReference type="ARBA" id="ARBA00023237"/>
    </source>
</evidence>
<reference evidence="15 16" key="1">
    <citation type="submission" date="2019-07" db="EMBL/GenBank/DDBJ databases">
        <title>Full genome sequence of Luteimonas sp. Gr-4.</title>
        <authorList>
            <person name="Im W.-T."/>
        </authorList>
    </citation>
    <scope>NUCLEOTIDE SEQUENCE [LARGE SCALE GENOMIC DNA]</scope>
    <source>
        <strain evidence="15 16">Gr-4</strain>
    </source>
</reference>
<evidence type="ECO:0000256" key="2">
    <source>
        <dbReference type="ARBA" id="ARBA00009696"/>
    </source>
</evidence>
<evidence type="ECO:0000256" key="5">
    <source>
        <dbReference type="ARBA" id="ARBA00022448"/>
    </source>
</evidence>
<keyword evidence="16" id="KW-1185">Reference proteome</keyword>
<dbReference type="GO" id="GO:0009279">
    <property type="term" value="C:cell outer membrane"/>
    <property type="evidence" value="ECO:0007669"/>
    <property type="project" value="UniProtKB-SubCell"/>
</dbReference>
<evidence type="ECO:0000256" key="3">
    <source>
        <dbReference type="ARBA" id="ARBA00011245"/>
    </source>
</evidence>
<keyword evidence="5 13" id="KW-0813">Transport</keyword>
<dbReference type="Gene3D" id="2.50.20.10">
    <property type="entry name" value="Lipoprotein localisation LolA/LolB/LppX"/>
    <property type="match status" value="1"/>
</dbReference>
<keyword evidence="9 13" id="KW-0564">Palmitate</keyword>
<organism evidence="15 16">
    <name type="scientific">Luteimonas granuli</name>
    <dbReference type="NCBI Taxonomy" id="1176533"/>
    <lineage>
        <taxon>Bacteria</taxon>
        <taxon>Pseudomonadati</taxon>
        <taxon>Pseudomonadota</taxon>
        <taxon>Gammaproteobacteria</taxon>
        <taxon>Lysobacterales</taxon>
        <taxon>Lysobacteraceae</taxon>
        <taxon>Luteimonas</taxon>
    </lineage>
</organism>
<keyword evidence="10 13" id="KW-0143">Chaperone</keyword>
<comment type="subcellular location">
    <subcellularLocation>
        <location evidence="1 13">Cell outer membrane</location>
        <topology evidence="1 13">Lipid-anchor</topology>
    </subcellularLocation>
</comment>
<dbReference type="AlphaFoldDB" id="A0A518N5W2"/>
<protein>
    <recommendedName>
        <fullName evidence="4 13">Outer-membrane lipoprotein LolB</fullName>
    </recommendedName>
</protein>
<name>A0A518N5W2_9GAMM</name>
<evidence type="ECO:0000256" key="14">
    <source>
        <dbReference type="SAM" id="SignalP"/>
    </source>
</evidence>
<evidence type="ECO:0000313" key="16">
    <source>
        <dbReference type="Proteomes" id="UP000316584"/>
    </source>
</evidence>
<dbReference type="InterPro" id="IPR029046">
    <property type="entry name" value="LolA/LolB/LppX"/>
</dbReference>
<evidence type="ECO:0000256" key="12">
    <source>
        <dbReference type="ARBA" id="ARBA00023288"/>
    </source>
</evidence>
<evidence type="ECO:0000256" key="10">
    <source>
        <dbReference type="ARBA" id="ARBA00023186"/>
    </source>
</evidence>
<dbReference type="GO" id="GO:0015031">
    <property type="term" value="P:protein transport"/>
    <property type="evidence" value="ECO:0007669"/>
    <property type="project" value="UniProtKB-KW"/>
</dbReference>
<keyword evidence="12 13" id="KW-0449">Lipoprotein</keyword>
<dbReference type="Pfam" id="PF03550">
    <property type="entry name" value="LolB"/>
    <property type="match status" value="1"/>
</dbReference>
<comment type="subunit">
    <text evidence="3 13">Monomer.</text>
</comment>
<accession>A0A518N5W2</accession>
<dbReference type="NCBIfam" id="TIGR00548">
    <property type="entry name" value="lolB"/>
    <property type="match status" value="1"/>
</dbReference>
<dbReference type="InterPro" id="IPR004565">
    <property type="entry name" value="OM_lipoprot_LolB"/>
</dbReference>
<dbReference type="RefSeq" id="WP_144892820.1">
    <property type="nucleotide sequence ID" value="NZ_CP042218.1"/>
</dbReference>
<gene>
    <name evidence="13 15" type="primary">lolB</name>
    <name evidence="15" type="ORF">FPZ22_10605</name>
</gene>
<dbReference type="EMBL" id="CP042218">
    <property type="protein sequence ID" value="QDW67278.1"/>
    <property type="molecule type" value="Genomic_DNA"/>
</dbReference>
<evidence type="ECO:0000313" key="15">
    <source>
        <dbReference type="EMBL" id="QDW67278.1"/>
    </source>
</evidence>
<evidence type="ECO:0000256" key="8">
    <source>
        <dbReference type="ARBA" id="ARBA00023136"/>
    </source>
</evidence>
<dbReference type="SUPFAM" id="SSF89392">
    <property type="entry name" value="Prokaryotic lipoproteins and lipoprotein localization factors"/>
    <property type="match status" value="1"/>
</dbReference>
<evidence type="ECO:0000256" key="7">
    <source>
        <dbReference type="ARBA" id="ARBA00022927"/>
    </source>
</evidence>
<feature type="signal peptide" evidence="14">
    <location>
        <begin position="1"/>
        <end position="21"/>
    </location>
</feature>
<proteinExistence type="inferred from homology"/>
<sequence>MRTVAVVARVLSALACVALLAACATRPPSAPALPALGAAELARAEAMQADRARALAAVTVWGFTGRASITSGDRGGSGRIEWRQRGGSFEVALAAPVTRQGWRLSVDAGGARVEGLEGGPRTGPDGQQLLYEATGLEVPVGALGAWLRGLPADEAIYGPAHLDFGADLLPARLRQAGWNIDFRGWLEAGDSGRALPLRIDARRGDAGVRLVVDDWGGAGP</sequence>
<keyword evidence="7 13" id="KW-0653">Protein transport</keyword>
<dbReference type="GO" id="GO:0044874">
    <property type="term" value="P:lipoprotein localization to outer membrane"/>
    <property type="evidence" value="ECO:0007669"/>
    <property type="project" value="UniProtKB-UniRule"/>
</dbReference>
<comment type="similarity">
    <text evidence="2 13">Belongs to the LolB family.</text>
</comment>
<dbReference type="OrthoDB" id="9797618at2"/>
<feature type="chain" id="PRO_5022233975" description="Outer-membrane lipoprotein LolB" evidence="14">
    <location>
        <begin position="22"/>
        <end position="220"/>
    </location>
</feature>